<organism evidence="2 3">
    <name type="scientific">Yaniella flava</name>
    <dbReference type="NCBI Taxonomy" id="287930"/>
    <lineage>
        <taxon>Bacteria</taxon>
        <taxon>Bacillati</taxon>
        <taxon>Actinomycetota</taxon>
        <taxon>Actinomycetes</taxon>
        <taxon>Micrococcales</taxon>
        <taxon>Micrococcaceae</taxon>
        <taxon>Yaniella</taxon>
    </lineage>
</organism>
<evidence type="ECO:0000313" key="3">
    <source>
        <dbReference type="Proteomes" id="UP001501461"/>
    </source>
</evidence>
<comment type="caution">
    <text evidence="2">The sequence shown here is derived from an EMBL/GenBank/DDBJ whole genome shotgun (WGS) entry which is preliminary data.</text>
</comment>
<evidence type="ECO:0000256" key="1">
    <source>
        <dbReference type="SAM" id="MobiDB-lite"/>
    </source>
</evidence>
<name>A0ABN2UEJ8_9MICC</name>
<reference evidence="2 3" key="1">
    <citation type="journal article" date="2019" name="Int. J. Syst. Evol. Microbiol.">
        <title>The Global Catalogue of Microorganisms (GCM) 10K type strain sequencing project: providing services to taxonomists for standard genome sequencing and annotation.</title>
        <authorList>
            <consortium name="The Broad Institute Genomics Platform"/>
            <consortium name="The Broad Institute Genome Sequencing Center for Infectious Disease"/>
            <person name="Wu L."/>
            <person name="Ma J."/>
        </authorList>
    </citation>
    <scope>NUCLEOTIDE SEQUENCE [LARGE SCALE GENOMIC DNA]</scope>
    <source>
        <strain evidence="2 3">JCM 13595</strain>
    </source>
</reference>
<gene>
    <name evidence="2" type="ORF">GCM10009720_13300</name>
</gene>
<proteinExistence type="predicted"/>
<keyword evidence="3" id="KW-1185">Reference proteome</keyword>
<dbReference type="EMBL" id="BAAAMN010000020">
    <property type="protein sequence ID" value="GAA2034067.1"/>
    <property type="molecule type" value="Genomic_DNA"/>
</dbReference>
<sequence>MNNYRYECTSPDNADCTPQAKTKGPGFVPEPLITHHSHLEDVFTSLRNLGRERLEASCIKSQSFSRPLSKQKVDMKKPRPTNFESFQNPGRGFYLSLTP</sequence>
<accession>A0ABN2UEJ8</accession>
<feature type="region of interest" description="Disordered" evidence="1">
    <location>
        <begin position="68"/>
        <end position="99"/>
    </location>
</feature>
<evidence type="ECO:0000313" key="2">
    <source>
        <dbReference type="EMBL" id="GAA2034067.1"/>
    </source>
</evidence>
<dbReference type="Proteomes" id="UP001501461">
    <property type="component" value="Unassembled WGS sequence"/>
</dbReference>
<protein>
    <submittedName>
        <fullName evidence="2">Uncharacterized protein</fullName>
    </submittedName>
</protein>